<dbReference type="InterPro" id="IPR000242">
    <property type="entry name" value="PTP_cat"/>
</dbReference>
<keyword evidence="3" id="KW-1185">Reference proteome</keyword>
<reference evidence="2 3" key="1">
    <citation type="journal article" date="1998" name="Science">
        <title>Genome sequence of the nematode C. elegans: a platform for investigating biology.</title>
        <authorList>
            <consortium name="The C. elegans sequencing consortium"/>
            <person name="Sulson J.E."/>
            <person name="Waterston R."/>
        </authorList>
    </citation>
    <scope>NUCLEOTIDE SEQUENCE [LARGE SCALE GENOMIC DNA]</scope>
    <source>
        <strain evidence="2 3">Bristol N2</strain>
    </source>
</reference>
<evidence type="ECO:0000259" key="1">
    <source>
        <dbReference type="Pfam" id="PF00102"/>
    </source>
</evidence>
<dbReference type="CTD" id="30314034"/>
<dbReference type="SMR" id="A0A1I6CM70"/>
<name>A0A1I6CM70_CAEEL</name>
<dbReference type="AGR" id="WB:WBGene00271414"/>
<dbReference type="WormBase" id="T05A7.12">
    <property type="protein sequence ID" value="CE51813"/>
    <property type="gene ID" value="WBGene00271414"/>
    <property type="gene designation" value="ptp-10"/>
</dbReference>
<accession>A0A1I6CM70</accession>
<gene>
    <name evidence="2 4" type="primary">ptp-10</name>
    <name evidence="2" type="ORF">CELE_T05A7.12</name>
    <name evidence="4" type="ORF">T05A7.12</name>
</gene>
<dbReference type="KEGG" id="cel:CELE_T05A7.12"/>
<dbReference type="Gene3D" id="3.90.190.10">
    <property type="entry name" value="Protein tyrosine phosphatase superfamily"/>
    <property type="match status" value="1"/>
</dbReference>
<dbReference type="GeneID" id="30314034"/>
<dbReference type="RefSeq" id="NP_001334207.1">
    <property type="nucleotide sequence ID" value="NM_001347283.2"/>
</dbReference>
<evidence type="ECO:0000313" key="2">
    <source>
        <dbReference type="EMBL" id="SFQ94276.1"/>
    </source>
</evidence>
<dbReference type="EMBL" id="BX284602">
    <property type="protein sequence ID" value="SFQ94276.1"/>
    <property type="molecule type" value="Genomic_DNA"/>
</dbReference>
<proteinExistence type="predicted"/>
<organism evidence="2 3">
    <name type="scientific">Caenorhabditis elegans</name>
    <dbReference type="NCBI Taxonomy" id="6239"/>
    <lineage>
        <taxon>Eukaryota</taxon>
        <taxon>Metazoa</taxon>
        <taxon>Ecdysozoa</taxon>
        <taxon>Nematoda</taxon>
        <taxon>Chromadorea</taxon>
        <taxon>Rhabditida</taxon>
        <taxon>Rhabditina</taxon>
        <taxon>Rhabditomorpha</taxon>
        <taxon>Rhabditoidea</taxon>
        <taxon>Rhabditidae</taxon>
        <taxon>Peloderinae</taxon>
        <taxon>Caenorhabditis</taxon>
    </lineage>
</organism>
<evidence type="ECO:0000313" key="3">
    <source>
        <dbReference type="Proteomes" id="UP000001940"/>
    </source>
</evidence>
<dbReference type="InterPro" id="IPR029021">
    <property type="entry name" value="Prot-tyrosine_phosphatase-like"/>
</dbReference>
<dbReference type="Bgee" id="WBGene00271414">
    <property type="expression patterns" value="Expressed in larva"/>
</dbReference>
<dbReference type="Pfam" id="PF00102">
    <property type="entry name" value="Y_phosphatase"/>
    <property type="match status" value="1"/>
</dbReference>
<sequence length="260" mass="30286">MSQGRRAIRPSIGINKIHNDFPMLPNDGSAHSKREIKYKFMYGTFVGFPSLGPKYNGCVFAWIEQEQSYWQMMYDNDIRMIVTISGTQGEDNFYFPTIPEDDGIYKCGKFIISCESRVNMMFYTKRVLRFKAPLLSSKSRIIVSYTFHLWMGQAPGTEYLTKLYDILFNDETFTFGSNPSSPFLVIQYNIPINHIITFTLLDILRKTINESVKDSYTIEHLFPKVMDESVTVKSQKRIFSYKYFENAAQSRPKICWSSIK</sequence>
<dbReference type="Proteomes" id="UP000001940">
    <property type="component" value="Chromosome II"/>
</dbReference>
<feature type="domain" description="Tyrosine-protein phosphatase" evidence="1">
    <location>
        <begin position="67"/>
        <end position="155"/>
    </location>
</feature>
<dbReference type="SUPFAM" id="SSF52799">
    <property type="entry name" value="(Phosphotyrosine protein) phosphatases II"/>
    <property type="match status" value="1"/>
</dbReference>
<dbReference type="AlphaFoldDB" id="A0A1I6CM70"/>
<protein>
    <submittedName>
        <fullName evidence="2">Tyrosine-protein phosphatase domain-containing protein</fullName>
    </submittedName>
</protein>
<dbReference type="GO" id="GO:0004725">
    <property type="term" value="F:protein tyrosine phosphatase activity"/>
    <property type="evidence" value="ECO:0007669"/>
    <property type="project" value="InterPro"/>
</dbReference>
<evidence type="ECO:0000313" key="4">
    <source>
        <dbReference type="WormBase" id="T05A7.12"/>
    </source>
</evidence>
<dbReference type="InParanoid" id="A0A1I6CM70"/>